<sequence length="201" mass="22782">MAGYYHCLPAVSHSLYLSLLRSESFKAHMFNDQEVLLGVATKLRHKELFHDCLSLISGRWHPNDQNFTIGIKDQRLAKYAVELHNLLGGKLAYTHQAILRDTFAPYSDDAWQELLANAAEDSQGCLIRYFRTIYDDAIEIQQNVLIDLLAPIIENNLHLLPRAIAGEGTFRYHLLCLDLNMDNFDVSIETLLGMSVVTYGG</sequence>
<organism evidence="1 2">
    <name type="scientific">Sclerotinia sclerotiorum (strain ATCC 18683 / 1980 / Ss-1)</name>
    <name type="common">White mold</name>
    <name type="synonym">Whetzelinia sclerotiorum</name>
    <dbReference type="NCBI Taxonomy" id="665079"/>
    <lineage>
        <taxon>Eukaryota</taxon>
        <taxon>Fungi</taxon>
        <taxon>Dikarya</taxon>
        <taxon>Ascomycota</taxon>
        <taxon>Pezizomycotina</taxon>
        <taxon>Leotiomycetes</taxon>
        <taxon>Helotiales</taxon>
        <taxon>Sclerotiniaceae</taxon>
        <taxon>Sclerotinia</taxon>
    </lineage>
</organism>
<dbReference type="EMBL" id="CP017818">
    <property type="protein sequence ID" value="APA09304.1"/>
    <property type="molecule type" value="Genomic_DNA"/>
</dbReference>
<dbReference type="VEuPathDB" id="FungiDB:sscle_05g040740"/>
<evidence type="ECO:0000313" key="2">
    <source>
        <dbReference type="Proteomes" id="UP000177798"/>
    </source>
</evidence>
<accession>A0A1D9Q2Y4</accession>
<dbReference type="AlphaFoldDB" id="A0A1D9Q2Y4"/>
<dbReference type="OrthoDB" id="2129688at2759"/>
<dbReference type="Proteomes" id="UP000177798">
    <property type="component" value="Chromosome 5"/>
</dbReference>
<name>A0A1D9Q2Y4_SCLS1</name>
<gene>
    <name evidence="1" type="ORF">sscle_05g040740</name>
</gene>
<proteinExistence type="predicted"/>
<protein>
    <submittedName>
        <fullName evidence="1">Uncharacterized protein</fullName>
    </submittedName>
</protein>
<evidence type="ECO:0000313" key="1">
    <source>
        <dbReference type="EMBL" id="APA09304.1"/>
    </source>
</evidence>
<reference evidence="2" key="1">
    <citation type="journal article" date="2017" name="Genome Biol. Evol.">
        <title>The complete genome sequence of the phytopathogenic fungus Sclerotinia sclerotiorum reveals insights into the genome architecture of broad host range pathogens.</title>
        <authorList>
            <person name="Derbyshire M."/>
            <person name="Denton-Giles M."/>
            <person name="Hegedus D."/>
            <person name="Seifbarghy S."/>
            <person name="Rollins J."/>
            <person name="van Kan J."/>
            <person name="Seidl M.F."/>
            <person name="Faino L."/>
            <person name="Mbengue M."/>
            <person name="Navaud O."/>
            <person name="Raffaele S."/>
            <person name="Hammond-Kosack K."/>
            <person name="Heard S."/>
            <person name="Oliver R."/>
        </authorList>
    </citation>
    <scope>NUCLEOTIDE SEQUENCE [LARGE SCALE GENOMIC DNA]</scope>
    <source>
        <strain evidence="2">ATCC 18683 / 1980 / Ss-1</strain>
    </source>
</reference>